<dbReference type="OrthoDB" id="511707at2"/>
<dbReference type="GO" id="GO:0009307">
    <property type="term" value="P:DNA restriction-modification system"/>
    <property type="evidence" value="ECO:0007669"/>
    <property type="project" value="UniProtKB-KW"/>
</dbReference>
<dbReference type="GO" id="GO:0003677">
    <property type="term" value="F:DNA binding"/>
    <property type="evidence" value="ECO:0007669"/>
    <property type="project" value="UniProtKB-KW"/>
</dbReference>
<reference evidence="2" key="1">
    <citation type="submission" date="2006-06" db="EMBL/GenBank/DDBJ databases">
        <title>Complete sequence of Trichodesmium erythraeum IMS101.</title>
        <authorList>
            <consortium name="US DOE Joint Genome Institute"/>
            <person name="Copeland A."/>
            <person name="Lucas S."/>
            <person name="Lapidus A."/>
            <person name="Barry K."/>
            <person name="Detter J.C."/>
            <person name="Glavina del Rio T."/>
            <person name="Hammon N."/>
            <person name="Israni S."/>
            <person name="Dalin E."/>
            <person name="Tice H."/>
            <person name="Pitluck S."/>
            <person name="Kiss H."/>
            <person name="Munk A.C."/>
            <person name="Brettin T."/>
            <person name="Bruce D."/>
            <person name="Han C."/>
            <person name="Tapia R."/>
            <person name="Gilna P."/>
            <person name="Schmutz J."/>
            <person name="Larimer F."/>
            <person name="Land M."/>
            <person name="Hauser L."/>
            <person name="Kyrpides N."/>
            <person name="Kim E."/>
            <person name="Richardson P."/>
        </authorList>
    </citation>
    <scope>NUCLEOTIDE SEQUENCE [LARGE SCALE GENOMIC DNA]</scope>
    <source>
        <strain evidence="2">IMS101</strain>
    </source>
</reference>
<evidence type="ECO:0000259" key="1">
    <source>
        <dbReference type="Pfam" id="PF04313"/>
    </source>
</evidence>
<feature type="domain" description="Restriction endonuclease type I HsdR N-terminal" evidence="1">
    <location>
        <begin position="107"/>
        <end position="173"/>
    </location>
</feature>
<dbReference type="AlphaFoldDB" id="Q110X7"/>
<evidence type="ECO:0000313" key="2">
    <source>
        <dbReference type="EMBL" id="ABG51947.1"/>
    </source>
</evidence>
<dbReference type="eggNOG" id="COG4096">
    <property type="taxonomic scope" value="Bacteria"/>
</dbReference>
<dbReference type="Pfam" id="PF04313">
    <property type="entry name" value="HSDR_N"/>
    <property type="match status" value="1"/>
</dbReference>
<dbReference type="Gene3D" id="3.90.1570.30">
    <property type="match status" value="1"/>
</dbReference>
<sequence>MVKTIPASQIDLYSLEENFGLKRAYEPTFFPEWQENLPELTELEKQELVQLKADYLRLSKRPMLEPLVKMVVLSPLLRAAGFYREPFFLSAEKQIKITSEDGGAIVTGKIDILVYTPQFWVLVIEAKRVEYSLQVGIPQILAYMLDSPEIEQSAFGFVTNGSEFRFVKLLKRDTIQYGLSRLFSIDSGEDLYTVVSIFKSLAQFVIQQN</sequence>
<organism evidence="2">
    <name type="scientific">Trichodesmium erythraeum (strain IMS101)</name>
    <dbReference type="NCBI Taxonomy" id="203124"/>
    <lineage>
        <taxon>Bacteria</taxon>
        <taxon>Bacillati</taxon>
        <taxon>Cyanobacteriota</taxon>
        <taxon>Cyanophyceae</taxon>
        <taxon>Oscillatoriophycideae</taxon>
        <taxon>Oscillatoriales</taxon>
        <taxon>Microcoleaceae</taxon>
        <taxon>Trichodesmium</taxon>
    </lineage>
</organism>
<name>Q110X7_TRIEI</name>
<dbReference type="EMBL" id="CP000393">
    <property type="protein sequence ID" value="ABG51947.1"/>
    <property type="molecule type" value="Genomic_DNA"/>
</dbReference>
<dbReference type="HOGENOM" id="CLU_090272_0_0_3"/>
<dbReference type="RefSeq" id="WP_011612308.1">
    <property type="nucleotide sequence ID" value="NC_008312.1"/>
</dbReference>
<dbReference type="GO" id="GO:0005524">
    <property type="term" value="F:ATP binding"/>
    <property type="evidence" value="ECO:0007669"/>
    <property type="project" value="UniProtKB-KW"/>
</dbReference>
<dbReference type="GO" id="GO:0009035">
    <property type="term" value="F:type I site-specific deoxyribonuclease activity"/>
    <property type="evidence" value="ECO:0007669"/>
    <property type="project" value="UniProtKB-EC"/>
</dbReference>
<accession>Q110X7</accession>
<gene>
    <name evidence="2" type="ordered locus">Tery_2764</name>
</gene>
<proteinExistence type="predicted"/>
<dbReference type="InterPro" id="IPR007409">
    <property type="entry name" value="Restrct_endonuc_type1_HsdR_N"/>
</dbReference>
<dbReference type="KEGG" id="ter:Tery_2764"/>
<protein>
    <recommendedName>
        <fullName evidence="1">Restriction endonuclease type I HsdR N-terminal domain-containing protein</fullName>
    </recommendedName>
</protein>